<dbReference type="CDD" id="cd17766">
    <property type="entry name" value="futalosine_nucleosidase_MqnB"/>
    <property type="match status" value="1"/>
</dbReference>
<evidence type="ECO:0000256" key="2">
    <source>
        <dbReference type="NCBIfam" id="TIGR03664"/>
    </source>
</evidence>
<name>A0A1X9M7M7_9BACI</name>
<dbReference type="NCBIfam" id="NF006087">
    <property type="entry name" value="PRK08236.1"/>
    <property type="match status" value="1"/>
</dbReference>
<dbReference type="GO" id="GO:0009116">
    <property type="term" value="P:nucleoside metabolic process"/>
    <property type="evidence" value="ECO:0007669"/>
    <property type="project" value="InterPro"/>
</dbReference>
<dbReference type="GO" id="GO:0009234">
    <property type="term" value="P:menaquinone biosynthetic process"/>
    <property type="evidence" value="ECO:0007669"/>
    <property type="project" value="UniProtKB-UniRule"/>
</dbReference>
<dbReference type="PANTHER" id="PTHR46832:SF2">
    <property type="entry name" value="FUTALOSINE HYDROLASE"/>
    <property type="match status" value="1"/>
</dbReference>
<dbReference type="GO" id="GO:0008782">
    <property type="term" value="F:adenosylhomocysteine nucleosidase activity"/>
    <property type="evidence" value="ECO:0007669"/>
    <property type="project" value="TreeGrafter"/>
</dbReference>
<dbReference type="SUPFAM" id="SSF53167">
    <property type="entry name" value="Purine and uridine phosphorylases"/>
    <property type="match status" value="1"/>
</dbReference>
<keyword evidence="4" id="KW-0326">Glycosidase</keyword>
<dbReference type="GO" id="GO:0008930">
    <property type="term" value="F:methylthioadenosine nucleosidase activity"/>
    <property type="evidence" value="ECO:0007669"/>
    <property type="project" value="TreeGrafter"/>
</dbReference>
<dbReference type="UniPathway" id="UPA00079"/>
<evidence type="ECO:0000259" key="3">
    <source>
        <dbReference type="Pfam" id="PF01048"/>
    </source>
</evidence>
<organism evidence="4 5">
    <name type="scientific">Halalkalibacter krulwichiae</name>
    <dbReference type="NCBI Taxonomy" id="199441"/>
    <lineage>
        <taxon>Bacteria</taxon>
        <taxon>Bacillati</taxon>
        <taxon>Bacillota</taxon>
        <taxon>Bacilli</taxon>
        <taxon>Bacillales</taxon>
        <taxon>Bacillaceae</taxon>
        <taxon>Halalkalibacter</taxon>
    </lineage>
</organism>
<dbReference type="GO" id="GO:0005829">
    <property type="term" value="C:cytosol"/>
    <property type="evidence" value="ECO:0007669"/>
    <property type="project" value="TreeGrafter"/>
</dbReference>
<keyword evidence="1 4" id="KW-0378">Hydrolase</keyword>
<dbReference type="NCBIfam" id="TIGR03664">
    <property type="entry name" value="fut_nucase"/>
    <property type="match status" value="1"/>
</dbReference>
<dbReference type="KEGG" id="bkw:BkAM31D_01800"/>
<dbReference type="RefSeq" id="WP_066158641.1">
    <property type="nucleotide sequence ID" value="NZ_CP020814.1"/>
</dbReference>
<reference evidence="4 5" key="1">
    <citation type="submission" date="2017-04" db="EMBL/GenBank/DDBJ databases">
        <title>Bacillus krulwichiae AM31D Genome sequencing and assembly.</title>
        <authorList>
            <person name="Krulwich T.A."/>
            <person name="Anastor L."/>
            <person name="Ehrlich R."/>
            <person name="Ehrlich G.D."/>
            <person name="Janto B."/>
        </authorList>
    </citation>
    <scope>NUCLEOTIDE SEQUENCE [LARGE SCALE GENOMIC DNA]</scope>
    <source>
        <strain evidence="4 5">AM31D</strain>
    </source>
</reference>
<dbReference type="InterPro" id="IPR035994">
    <property type="entry name" value="Nucleoside_phosphorylase_sf"/>
</dbReference>
<comment type="similarity">
    <text evidence="1">Belongs to the PNP/UDP phosphorylase family. Futalosine hydrolase subfamily.</text>
</comment>
<dbReference type="STRING" id="199441.BkAM31D_01800"/>
<dbReference type="InterPro" id="IPR000845">
    <property type="entry name" value="Nucleoside_phosphorylase_d"/>
</dbReference>
<sequence>MVEEIDKQKVLIVTSVEAEKEAVLRGLGDTGDIEVHVVGVGVVTAAVNTAFLLASKKYDVVINMGIAGGFNGKANVETVVIADELVAADLGAESKDGFLSLDELKLGSVLIPVDDRLTTSIKKILVENGAEVATGAVLTLSTVTGTAETADRLQKRYPNAMAEAMEGYGVGVAAKQMNIPIMEIRTISNMVGPRDRSAWKIKEALVALERASAGLKEVFK</sequence>
<evidence type="ECO:0000313" key="5">
    <source>
        <dbReference type="Proteomes" id="UP000193006"/>
    </source>
</evidence>
<evidence type="ECO:0000256" key="1">
    <source>
        <dbReference type="HAMAP-Rule" id="MF_00991"/>
    </source>
</evidence>
<proteinExistence type="inferred from homology"/>
<gene>
    <name evidence="1 4" type="primary">mqnB</name>
    <name evidence="4" type="ORF">BkAM31D_01800</name>
</gene>
<comment type="function">
    <text evidence="1">Catalyzes the hydrolysis of futalosine (FL) to dehypoxanthine futalosine (DHFL) and hypoxanthine, a step in the biosynthesis of menaquinone (MK, vitamin K2).</text>
</comment>
<dbReference type="EC" id="3.2.2.26" evidence="1 2"/>
<dbReference type="AlphaFoldDB" id="A0A1X9M7M7"/>
<dbReference type="Proteomes" id="UP000193006">
    <property type="component" value="Chromosome"/>
</dbReference>
<dbReference type="HAMAP" id="MF_00991">
    <property type="entry name" value="MqnB"/>
    <property type="match status" value="1"/>
</dbReference>
<dbReference type="EMBL" id="CP020814">
    <property type="protein sequence ID" value="ARK28684.1"/>
    <property type="molecule type" value="Genomic_DNA"/>
</dbReference>
<comment type="catalytic activity">
    <reaction evidence="1">
        <text>futalosine + H2O = dehypoxanthine futalosine + hypoxanthine</text>
        <dbReference type="Rhea" id="RHEA:25904"/>
        <dbReference type="ChEBI" id="CHEBI:15377"/>
        <dbReference type="ChEBI" id="CHEBI:17368"/>
        <dbReference type="ChEBI" id="CHEBI:58863"/>
        <dbReference type="ChEBI" id="CHEBI:58864"/>
        <dbReference type="EC" id="3.2.2.26"/>
    </reaction>
</comment>
<comment type="pathway">
    <text evidence="1">Quinol/quinone metabolism; menaquinone biosynthesis.</text>
</comment>
<dbReference type="InterPro" id="IPR019963">
    <property type="entry name" value="FL_hydrolase_MqnB"/>
</dbReference>
<dbReference type="PANTHER" id="PTHR46832">
    <property type="entry name" value="5'-METHYLTHIOADENOSINE/S-ADENOSYLHOMOCYSTEINE NUCLEOSIDASE"/>
    <property type="match status" value="1"/>
</dbReference>
<keyword evidence="5" id="KW-1185">Reference proteome</keyword>
<evidence type="ECO:0000313" key="4">
    <source>
        <dbReference type="EMBL" id="ARK28684.1"/>
    </source>
</evidence>
<keyword evidence="1" id="KW-0474">Menaquinone biosynthesis</keyword>
<dbReference type="Pfam" id="PF01048">
    <property type="entry name" value="PNP_UDP_1"/>
    <property type="match status" value="1"/>
</dbReference>
<dbReference type="GO" id="GO:0019284">
    <property type="term" value="P:L-methionine salvage from S-adenosylmethionine"/>
    <property type="evidence" value="ECO:0007669"/>
    <property type="project" value="TreeGrafter"/>
</dbReference>
<feature type="domain" description="Nucleoside phosphorylase" evidence="3">
    <location>
        <begin position="37"/>
        <end position="212"/>
    </location>
</feature>
<dbReference type="Gene3D" id="3.40.50.1580">
    <property type="entry name" value="Nucleoside phosphorylase domain"/>
    <property type="match status" value="1"/>
</dbReference>
<accession>A0A1X9M7M7</accession>
<protein>
    <recommendedName>
        <fullName evidence="1 2">Futalosine hydrolase</fullName>
        <shortName evidence="1">FL hydrolase</shortName>
        <ecNumber evidence="1 2">3.2.2.26</ecNumber>
    </recommendedName>
    <alternativeName>
        <fullName evidence="1">Futalosine nucleosidase</fullName>
    </alternativeName>
    <alternativeName>
        <fullName evidence="1">Menaquinone biosynthetic enzyme MqnB</fullName>
    </alternativeName>
</protein>